<keyword evidence="4" id="KW-0997">Cell inner membrane</keyword>
<dbReference type="FunFam" id="1.10.3720.10:FF:000003">
    <property type="entry name" value="Aliphatic sulfonate ABC transporter permease"/>
    <property type="match status" value="1"/>
</dbReference>
<keyword evidence="7" id="KW-0406">Ion transport</keyword>
<evidence type="ECO:0000256" key="4">
    <source>
        <dbReference type="ARBA" id="ARBA00022519"/>
    </source>
</evidence>
<evidence type="ECO:0000256" key="7">
    <source>
        <dbReference type="ARBA" id="ARBA00023065"/>
    </source>
</evidence>
<evidence type="ECO:0000256" key="3">
    <source>
        <dbReference type="ARBA" id="ARBA00022475"/>
    </source>
</evidence>
<evidence type="ECO:0000256" key="2">
    <source>
        <dbReference type="ARBA" id="ARBA00022448"/>
    </source>
</evidence>
<evidence type="ECO:0000256" key="5">
    <source>
        <dbReference type="ARBA" id="ARBA00022692"/>
    </source>
</evidence>
<name>A0AAU8JA61_9CYAN</name>
<dbReference type="RefSeq" id="WP_082348687.1">
    <property type="nucleotide sequence ID" value="NZ_CP159837.1"/>
</dbReference>
<feature type="transmembrane region" description="Helical" evidence="9">
    <location>
        <begin position="96"/>
        <end position="116"/>
    </location>
</feature>
<feature type="transmembrane region" description="Helical" evidence="9">
    <location>
        <begin position="252"/>
        <end position="277"/>
    </location>
</feature>
<organism evidence="11">
    <name type="scientific">Planktothricoides raciborskii GIHE-MW2</name>
    <dbReference type="NCBI Taxonomy" id="2792601"/>
    <lineage>
        <taxon>Bacteria</taxon>
        <taxon>Bacillati</taxon>
        <taxon>Cyanobacteriota</taxon>
        <taxon>Cyanophyceae</taxon>
        <taxon>Oscillatoriophycideae</taxon>
        <taxon>Oscillatoriales</taxon>
        <taxon>Oscillatoriaceae</taxon>
        <taxon>Planktothricoides</taxon>
    </lineage>
</organism>
<evidence type="ECO:0000259" key="10">
    <source>
        <dbReference type="PROSITE" id="PS50928"/>
    </source>
</evidence>
<evidence type="ECO:0000256" key="8">
    <source>
        <dbReference type="ARBA" id="ARBA00023136"/>
    </source>
</evidence>
<dbReference type="GO" id="GO:0005886">
    <property type="term" value="C:plasma membrane"/>
    <property type="evidence" value="ECO:0007669"/>
    <property type="project" value="UniProtKB-SubCell"/>
</dbReference>
<keyword evidence="3" id="KW-1003">Cell membrane</keyword>
<feature type="domain" description="ABC transmembrane type-1" evidence="10">
    <location>
        <begin position="89"/>
        <end position="269"/>
    </location>
</feature>
<reference evidence="11" key="1">
    <citation type="submission" date="2024-07" db="EMBL/GenBank/DDBJ databases">
        <authorList>
            <person name="Kim Y.J."/>
            <person name="Jeong J.Y."/>
        </authorList>
    </citation>
    <scope>NUCLEOTIDE SEQUENCE</scope>
    <source>
        <strain evidence="11">GIHE-MW2</strain>
    </source>
</reference>
<dbReference type="NCBIfam" id="TIGR01183">
    <property type="entry name" value="ntrB"/>
    <property type="match status" value="1"/>
</dbReference>
<evidence type="ECO:0000313" key="11">
    <source>
        <dbReference type="EMBL" id="XCM36035.1"/>
    </source>
</evidence>
<comment type="similarity">
    <text evidence="9">Belongs to the binding-protein-dependent transport system permease family.</text>
</comment>
<gene>
    <name evidence="11" type="primary">ntrB</name>
    <name evidence="11" type="ORF">ABWT76_004762</name>
</gene>
<proteinExistence type="inferred from homology"/>
<feature type="transmembrane region" description="Helical" evidence="9">
    <location>
        <begin position="220"/>
        <end position="240"/>
    </location>
</feature>
<dbReference type="CDD" id="cd06261">
    <property type="entry name" value="TM_PBP2"/>
    <property type="match status" value="1"/>
</dbReference>
<protein>
    <submittedName>
        <fullName evidence="11">Nitrate ABC transporter permease</fullName>
    </submittedName>
</protein>
<dbReference type="AlphaFoldDB" id="A0AAU8JA61"/>
<accession>A0AAU8JA61</accession>
<dbReference type="GO" id="GO:0015112">
    <property type="term" value="F:nitrate transmembrane transporter activity"/>
    <property type="evidence" value="ECO:0007669"/>
    <property type="project" value="InterPro"/>
</dbReference>
<evidence type="ECO:0000256" key="9">
    <source>
        <dbReference type="RuleBase" id="RU363032"/>
    </source>
</evidence>
<dbReference type="PROSITE" id="PS50928">
    <property type="entry name" value="ABC_TM1"/>
    <property type="match status" value="1"/>
</dbReference>
<keyword evidence="6 9" id="KW-1133">Transmembrane helix</keyword>
<dbReference type="SUPFAM" id="SSF161098">
    <property type="entry name" value="MetI-like"/>
    <property type="match status" value="1"/>
</dbReference>
<dbReference type="InterPro" id="IPR035906">
    <property type="entry name" value="MetI-like_sf"/>
</dbReference>
<dbReference type="EMBL" id="CP159837">
    <property type="protein sequence ID" value="XCM36035.1"/>
    <property type="molecule type" value="Genomic_DNA"/>
</dbReference>
<keyword evidence="8 9" id="KW-0472">Membrane</keyword>
<evidence type="ECO:0000256" key="1">
    <source>
        <dbReference type="ARBA" id="ARBA00004429"/>
    </source>
</evidence>
<comment type="subcellular location">
    <subcellularLocation>
        <location evidence="1">Cell inner membrane</location>
        <topology evidence="1">Multi-pass membrane protein</topology>
    </subcellularLocation>
    <subcellularLocation>
        <location evidence="9">Cell membrane</location>
        <topology evidence="9">Multi-pass membrane protein</topology>
    </subcellularLocation>
</comment>
<keyword evidence="2 9" id="KW-0813">Transport</keyword>
<feature type="transmembrane region" description="Helical" evidence="9">
    <location>
        <begin position="195"/>
        <end position="214"/>
    </location>
</feature>
<dbReference type="PANTHER" id="PTHR30151:SF7">
    <property type="entry name" value="NITRATE IMPORT PERMEASE PROTEIN NRTB"/>
    <property type="match status" value="1"/>
</dbReference>
<dbReference type="Pfam" id="PF00528">
    <property type="entry name" value="BPD_transp_1"/>
    <property type="match status" value="1"/>
</dbReference>
<dbReference type="InterPro" id="IPR000515">
    <property type="entry name" value="MetI-like"/>
</dbReference>
<feature type="transmembrane region" description="Helical" evidence="9">
    <location>
        <begin position="31"/>
        <end position="48"/>
    </location>
</feature>
<dbReference type="PANTHER" id="PTHR30151">
    <property type="entry name" value="ALKANE SULFONATE ABC TRANSPORTER-RELATED, MEMBRANE SUBUNIT"/>
    <property type="match status" value="1"/>
</dbReference>
<sequence length="283" mass="31042">MTAINRNRRSRLPLFLPKPIRNFLQNTSPKLVRPLIALAIVMVVWQILCPPGSKGLPGPMQVLADTWNPYLINPFFDNGGTDKGLALQIFASLQRVAIGFSLSAVVGITLGIVIGINKLIYEAVDPIFQVLRTIPPLAWLPIALAAFQQSNPSAIFVIFITSIWPIIINTTAGVQQLPQDYRNVARVLQLSGFEYFLNIVFPATVPYIFTGLRIGIGLSWLAIVAAEMLVGGVGIGFFIWDAYNNSLISQIILALVYVGVVGLLLDRFVAYIGSIVVPKEQQK</sequence>
<feature type="transmembrane region" description="Helical" evidence="9">
    <location>
        <begin position="153"/>
        <end position="174"/>
    </location>
</feature>
<dbReference type="Gene3D" id="1.10.3720.10">
    <property type="entry name" value="MetI-like"/>
    <property type="match status" value="1"/>
</dbReference>
<dbReference type="GO" id="GO:0042918">
    <property type="term" value="P:alkanesulfonate transmembrane transport"/>
    <property type="evidence" value="ECO:0007669"/>
    <property type="project" value="UniProtKB-ARBA"/>
</dbReference>
<keyword evidence="5 9" id="KW-0812">Transmembrane</keyword>
<dbReference type="GO" id="GO:0006811">
    <property type="term" value="P:monoatomic ion transport"/>
    <property type="evidence" value="ECO:0007669"/>
    <property type="project" value="UniProtKB-KW"/>
</dbReference>
<dbReference type="InterPro" id="IPR005889">
    <property type="entry name" value="NtrB"/>
</dbReference>
<evidence type="ECO:0000256" key="6">
    <source>
        <dbReference type="ARBA" id="ARBA00022989"/>
    </source>
</evidence>